<keyword evidence="2" id="KW-1185">Reference proteome</keyword>
<name>A0A0V0QSM4_PSEPJ</name>
<accession>A0A0V0QSM4</accession>
<dbReference type="EMBL" id="LDAU01000110">
    <property type="protein sequence ID" value="KRX04936.1"/>
    <property type="molecule type" value="Genomic_DNA"/>
</dbReference>
<protein>
    <submittedName>
        <fullName evidence="1">Uncharacterized protein</fullName>
    </submittedName>
</protein>
<comment type="caution">
    <text evidence="1">The sequence shown here is derived from an EMBL/GenBank/DDBJ whole genome shotgun (WGS) entry which is preliminary data.</text>
</comment>
<sequence length="263" mass="30879">MDIQALLQTICNVYYGSSQTYSALLQARKLLENKDLDILKFAQDNITLSLKNSHNRRLFEFISNFSEKYSPLDYHSNQFHFFLEYFSKFSNPQFFKKSQEMQMLGCVLSLEIHDEKIIPIQDIQTELTYKDGHYYINTKQEYPKYSTNINDKYTHAIIFAKVKDNQQNESLIQPVIVKLKGLKGINIQNQNNNPYRSIITLDNIIIKPENIKYPEQDELNINDVVQENHKQFSEIFDNVINSLLGEPNGIQQHQNSFQQNPKL</sequence>
<gene>
    <name evidence="1" type="ORF">PPERSA_06570</name>
</gene>
<dbReference type="AlphaFoldDB" id="A0A0V0QSM4"/>
<dbReference type="Proteomes" id="UP000054937">
    <property type="component" value="Unassembled WGS sequence"/>
</dbReference>
<dbReference type="InParanoid" id="A0A0V0QSM4"/>
<proteinExistence type="predicted"/>
<evidence type="ECO:0000313" key="2">
    <source>
        <dbReference type="Proteomes" id="UP000054937"/>
    </source>
</evidence>
<organism evidence="1 2">
    <name type="scientific">Pseudocohnilembus persalinus</name>
    <name type="common">Ciliate</name>
    <dbReference type="NCBI Taxonomy" id="266149"/>
    <lineage>
        <taxon>Eukaryota</taxon>
        <taxon>Sar</taxon>
        <taxon>Alveolata</taxon>
        <taxon>Ciliophora</taxon>
        <taxon>Intramacronucleata</taxon>
        <taxon>Oligohymenophorea</taxon>
        <taxon>Scuticociliatia</taxon>
        <taxon>Philasterida</taxon>
        <taxon>Pseudocohnilembidae</taxon>
        <taxon>Pseudocohnilembus</taxon>
    </lineage>
</organism>
<reference evidence="1 2" key="1">
    <citation type="journal article" date="2015" name="Sci. Rep.">
        <title>Genome of the facultative scuticociliatosis pathogen Pseudocohnilembus persalinus provides insight into its virulence through horizontal gene transfer.</title>
        <authorList>
            <person name="Xiong J."/>
            <person name="Wang G."/>
            <person name="Cheng J."/>
            <person name="Tian M."/>
            <person name="Pan X."/>
            <person name="Warren A."/>
            <person name="Jiang C."/>
            <person name="Yuan D."/>
            <person name="Miao W."/>
        </authorList>
    </citation>
    <scope>NUCLEOTIDE SEQUENCE [LARGE SCALE GENOMIC DNA]</scope>
    <source>
        <strain evidence="1">36N120E</strain>
    </source>
</reference>
<evidence type="ECO:0000313" key="1">
    <source>
        <dbReference type="EMBL" id="KRX04936.1"/>
    </source>
</evidence>